<comment type="caution">
    <text evidence="2">The sequence shown here is derived from an EMBL/GenBank/DDBJ whole genome shotgun (WGS) entry which is preliminary data.</text>
</comment>
<evidence type="ECO:0000313" key="3">
    <source>
        <dbReference type="Proteomes" id="UP000078084"/>
    </source>
</evidence>
<dbReference type="NCBIfam" id="TIGR02607">
    <property type="entry name" value="antidote_HigA"/>
    <property type="match status" value="1"/>
</dbReference>
<dbReference type="EMBL" id="LBNE01000001">
    <property type="protein sequence ID" value="KKO73460.1"/>
    <property type="molecule type" value="Genomic_DNA"/>
</dbReference>
<dbReference type="PANTHER" id="PTHR36924:SF1">
    <property type="entry name" value="ANTITOXIN HIGA-1"/>
    <property type="match status" value="1"/>
</dbReference>
<reference evidence="2 3" key="1">
    <citation type="submission" date="2015-04" db="EMBL/GenBank/DDBJ databases">
        <title>Genome sequence of Kerstersia gyiorum CG1.</title>
        <authorList>
            <person name="Greninger A.L."/>
            <person name="Kozyreva V."/>
            <person name="Chaturvedi V."/>
        </authorList>
    </citation>
    <scope>NUCLEOTIDE SEQUENCE [LARGE SCALE GENOMIC DNA]</scope>
    <source>
        <strain evidence="2 3">CG1</strain>
    </source>
</reference>
<dbReference type="SUPFAM" id="SSF47413">
    <property type="entry name" value="lambda repressor-like DNA-binding domains"/>
    <property type="match status" value="1"/>
</dbReference>
<protein>
    <recommendedName>
        <fullName evidence="4">Addiction module HigA family antidote</fullName>
    </recommendedName>
</protein>
<sequence>MGQHGVVPPRLNERSKAVQIPCHPGEILREDVIAALGLSVADAACRFGVEVSALQAVLDGRAAVDADLAQRLETAGFSTARAWLAMQANHDLRRKQQRA</sequence>
<keyword evidence="1" id="KW-0238">DNA-binding</keyword>
<dbReference type="InterPro" id="IPR010982">
    <property type="entry name" value="Lambda_DNA-bd_dom_sf"/>
</dbReference>
<name>A0A171KX43_9BURK</name>
<keyword evidence="3" id="KW-1185">Reference proteome</keyword>
<proteinExistence type="predicted"/>
<dbReference type="GO" id="GO:0003677">
    <property type="term" value="F:DNA binding"/>
    <property type="evidence" value="ECO:0007669"/>
    <property type="project" value="UniProtKB-KW"/>
</dbReference>
<evidence type="ECO:0000256" key="1">
    <source>
        <dbReference type="ARBA" id="ARBA00023125"/>
    </source>
</evidence>
<accession>A0A171KX43</accession>
<dbReference type="STRING" id="206506.AAV32_02000"/>
<evidence type="ECO:0008006" key="4">
    <source>
        <dbReference type="Google" id="ProtNLM"/>
    </source>
</evidence>
<dbReference type="Proteomes" id="UP000078084">
    <property type="component" value="Unassembled WGS sequence"/>
</dbReference>
<dbReference type="Gene3D" id="1.10.260.40">
    <property type="entry name" value="lambda repressor-like DNA-binding domains"/>
    <property type="match status" value="1"/>
</dbReference>
<gene>
    <name evidence="2" type="ORF">AAV32_02000</name>
</gene>
<dbReference type="PANTHER" id="PTHR36924">
    <property type="entry name" value="ANTITOXIN HIGA-1"/>
    <property type="match status" value="1"/>
</dbReference>
<dbReference type="AlphaFoldDB" id="A0A171KX43"/>
<dbReference type="InterPro" id="IPR013430">
    <property type="entry name" value="Toxin_antidote_HigA"/>
</dbReference>
<evidence type="ECO:0000313" key="2">
    <source>
        <dbReference type="EMBL" id="KKO73460.1"/>
    </source>
</evidence>
<organism evidence="2 3">
    <name type="scientific">Kerstersia gyiorum</name>
    <dbReference type="NCBI Taxonomy" id="206506"/>
    <lineage>
        <taxon>Bacteria</taxon>
        <taxon>Pseudomonadati</taxon>
        <taxon>Pseudomonadota</taxon>
        <taxon>Betaproteobacteria</taxon>
        <taxon>Burkholderiales</taxon>
        <taxon>Alcaligenaceae</taxon>
        <taxon>Kerstersia</taxon>
    </lineage>
</organism>